<organism evidence="2 3">
    <name type="scientific">Actinoplanes cyaneus</name>
    <dbReference type="NCBI Taxonomy" id="52696"/>
    <lineage>
        <taxon>Bacteria</taxon>
        <taxon>Bacillati</taxon>
        <taxon>Actinomycetota</taxon>
        <taxon>Actinomycetes</taxon>
        <taxon>Micromonosporales</taxon>
        <taxon>Micromonosporaceae</taxon>
        <taxon>Actinoplanes</taxon>
    </lineage>
</organism>
<sequence>MAIGWFDRLRIERLVWMLDQQIYDLPRARRIATRREVRANLLEASADVGTTEALRRIGGSRGLAEQYLVAEFGDRPRPSWIGAIYAAGLTPLLLNYLLSEVTNGFTDGVRAAHGSGTFAFDGVAYLQHALTVTVSGSEVALSGGSWTPWTYAIWLLIVIFAGRLWRLRRRSSQVRAGATDD</sequence>
<evidence type="ECO:0000313" key="2">
    <source>
        <dbReference type="EMBL" id="GID69513.1"/>
    </source>
</evidence>
<dbReference type="RefSeq" id="WP_203752018.1">
    <property type="nucleotide sequence ID" value="NZ_BAAAUC010000005.1"/>
</dbReference>
<proteinExistence type="predicted"/>
<keyword evidence="1" id="KW-0812">Transmembrane</keyword>
<keyword evidence="3" id="KW-1185">Reference proteome</keyword>
<protein>
    <submittedName>
        <fullName evidence="2">Uncharacterized protein</fullName>
    </submittedName>
</protein>
<comment type="caution">
    <text evidence="2">The sequence shown here is derived from an EMBL/GenBank/DDBJ whole genome shotgun (WGS) entry which is preliminary data.</text>
</comment>
<reference evidence="2" key="1">
    <citation type="submission" date="2021-01" db="EMBL/GenBank/DDBJ databases">
        <title>Whole genome shotgun sequence of Actinoplanes cyaneus NBRC 14990.</title>
        <authorList>
            <person name="Komaki H."/>
            <person name="Tamura T."/>
        </authorList>
    </citation>
    <scope>NUCLEOTIDE SEQUENCE</scope>
    <source>
        <strain evidence="2">NBRC 14990</strain>
    </source>
</reference>
<dbReference type="EMBL" id="BOMH01000062">
    <property type="protein sequence ID" value="GID69513.1"/>
    <property type="molecule type" value="Genomic_DNA"/>
</dbReference>
<keyword evidence="1" id="KW-0472">Membrane</keyword>
<dbReference type="AlphaFoldDB" id="A0A919IQB3"/>
<feature type="transmembrane region" description="Helical" evidence="1">
    <location>
        <begin position="146"/>
        <end position="165"/>
    </location>
</feature>
<evidence type="ECO:0000256" key="1">
    <source>
        <dbReference type="SAM" id="Phobius"/>
    </source>
</evidence>
<feature type="transmembrane region" description="Helical" evidence="1">
    <location>
        <begin position="80"/>
        <end position="98"/>
    </location>
</feature>
<evidence type="ECO:0000313" key="3">
    <source>
        <dbReference type="Proteomes" id="UP000619479"/>
    </source>
</evidence>
<accession>A0A919IQB3</accession>
<name>A0A919IQB3_9ACTN</name>
<keyword evidence="1" id="KW-1133">Transmembrane helix</keyword>
<gene>
    <name evidence="2" type="ORF">Acy02nite_73940</name>
</gene>
<dbReference type="Proteomes" id="UP000619479">
    <property type="component" value="Unassembled WGS sequence"/>
</dbReference>